<dbReference type="Pfam" id="PF05164">
    <property type="entry name" value="ZapA"/>
    <property type="match status" value="1"/>
</dbReference>
<dbReference type="InterPro" id="IPR042233">
    <property type="entry name" value="Cell_div_ZapA_N"/>
</dbReference>
<dbReference type="InterPro" id="IPR007838">
    <property type="entry name" value="Cell_div_ZapA-like"/>
</dbReference>
<organism evidence="3">
    <name type="scientific">Gymnodinialimonas phycosphaerae</name>
    <dbReference type="NCBI Taxonomy" id="2841589"/>
    <lineage>
        <taxon>Bacteria</taxon>
        <taxon>Pseudomonadati</taxon>
        <taxon>Pseudomonadota</taxon>
        <taxon>Alphaproteobacteria</taxon>
        <taxon>Rhodobacterales</taxon>
        <taxon>Paracoccaceae</taxon>
        <taxon>Gymnodinialimonas</taxon>
    </lineage>
</organism>
<dbReference type="SUPFAM" id="SSF102829">
    <property type="entry name" value="Cell division protein ZapA-like"/>
    <property type="match status" value="1"/>
</dbReference>
<name>A0A975TW58_9RHOB</name>
<protein>
    <submittedName>
        <fullName evidence="3">Cell division protein ZapA</fullName>
    </submittedName>
</protein>
<feature type="coiled-coil region" evidence="1">
    <location>
        <begin position="63"/>
        <end position="104"/>
    </location>
</feature>
<gene>
    <name evidence="2" type="ORF">KUL25_01925</name>
    <name evidence="3" type="ORF">KUL25_01930</name>
</gene>
<dbReference type="InterPro" id="IPR036192">
    <property type="entry name" value="Cell_div_ZapA-like_sf"/>
</dbReference>
<sequence length="145" mass="15419">MPEVEIEIGTRVFSVACQDGEEPFLRSAAKMLDTEAAVVLGQIGRMPPERMLLMAGLMLADKTAALEDDLRELQDKIATQDRALRSAEERLADRGRKIAEMQQSGGEGASVAIPEELSAGFAELAARAEAMAEAMEAAGEAPSGD</sequence>
<dbReference type="Gene3D" id="3.30.160.880">
    <property type="entry name" value="Cell division protein ZapA protomer, N-terminal domain"/>
    <property type="match status" value="1"/>
</dbReference>
<evidence type="ECO:0000313" key="4">
    <source>
        <dbReference type="Proteomes" id="UP000693972"/>
    </source>
</evidence>
<evidence type="ECO:0000313" key="3">
    <source>
        <dbReference type="EMBL" id="QXL88307.1"/>
    </source>
</evidence>
<keyword evidence="3" id="KW-0132">Cell division</keyword>
<evidence type="ECO:0000256" key="1">
    <source>
        <dbReference type="SAM" id="Coils"/>
    </source>
</evidence>
<dbReference type="Proteomes" id="UP000693972">
    <property type="component" value="Unassembled WGS sequence"/>
</dbReference>
<dbReference type="EMBL" id="JAIMBW010000001">
    <property type="protein sequence ID" value="MBY4891519.1"/>
    <property type="molecule type" value="Genomic_DNA"/>
</dbReference>
<dbReference type="GO" id="GO:0051301">
    <property type="term" value="P:cell division"/>
    <property type="evidence" value="ECO:0007669"/>
    <property type="project" value="UniProtKB-KW"/>
</dbReference>
<dbReference type="AlphaFoldDB" id="A0A975TW58"/>
<accession>A0A975TW58</accession>
<dbReference type="EMBL" id="CP078073">
    <property type="protein sequence ID" value="QXL88307.1"/>
    <property type="molecule type" value="Genomic_DNA"/>
</dbReference>
<proteinExistence type="predicted"/>
<reference evidence="3 4" key="1">
    <citation type="submission" date="2021-07" db="EMBL/GenBank/DDBJ databases">
        <title>Karlodiniumbacter phycospheric gen. nov., sp. nov., a phycosphere bacterium isolated from karlodinium veneficum.</title>
        <authorList>
            <person name="Peng Y."/>
            <person name="Jiang L."/>
            <person name="Lee J."/>
        </authorList>
    </citation>
    <scope>NUCLEOTIDE SEQUENCE</scope>
    <source>
        <strain evidence="3 4">N5</strain>
    </source>
</reference>
<evidence type="ECO:0000313" key="2">
    <source>
        <dbReference type="EMBL" id="MBY4891519.1"/>
    </source>
</evidence>
<keyword evidence="1" id="KW-0175">Coiled coil</keyword>
<keyword evidence="4" id="KW-1185">Reference proteome</keyword>
<dbReference type="RefSeq" id="WP_257891380.1">
    <property type="nucleotide sequence ID" value="NZ_JAIMBW010000001.1"/>
</dbReference>
<keyword evidence="3" id="KW-0131">Cell cycle</keyword>